<keyword evidence="3" id="KW-1185">Reference proteome</keyword>
<dbReference type="OrthoDB" id="444631at2759"/>
<proteinExistence type="predicted"/>
<keyword evidence="1" id="KW-0472">Membrane</keyword>
<accession>A0A9P7EKW7</accession>
<comment type="caution">
    <text evidence="2">The sequence shown here is derived from an EMBL/GenBank/DDBJ whole genome shotgun (WGS) entry which is preliminary data.</text>
</comment>
<dbReference type="RefSeq" id="XP_041198447.1">
    <property type="nucleotide sequence ID" value="XM_041337643.1"/>
</dbReference>
<feature type="transmembrane region" description="Helical" evidence="1">
    <location>
        <begin position="215"/>
        <end position="234"/>
    </location>
</feature>
<protein>
    <recommendedName>
        <fullName evidence="4">Integral membrane protein</fullName>
    </recommendedName>
</protein>
<name>A0A9P7EKW7_9AGAM</name>
<evidence type="ECO:0008006" key="4">
    <source>
        <dbReference type="Google" id="ProtNLM"/>
    </source>
</evidence>
<keyword evidence="1" id="KW-0812">Transmembrane</keyword>
<dbReference type="EMBL" id="JABBWG010000003">
    <property type="protein sequence ID" value="KAG1824730.1"/>
    <property type="molecule type" value="Genomic_DNA"/>
</dbReference>
<feature type="transmembrane region" description="Helical" evidence="1">
    <location>
        <begin position="43"/>
        <end position="63"/>
    </location>
</feature>
<feature type="transmembrane region" description="Helical" evidence="1">
    <location>
        <begin position="105"/>
        <end position="127"/>
    </location>
</feature>
<sequence>MVALFYSSRLSAVALVSHSIAILCTIFRLAYRAWMRHLWWEDAWAASALIGDAVCLACIWLNSQRATSWILTVAFTCVQWAARMSVIFSIIRITNHSSFKDHRQITYLIGVSFACMWAALLAHRITMCALHSCHMGKSMALSLLITDATADISLVAAPLYLWRNVGLSQSTKMLVLSAFSASLLNTAITIPYSIILLKVHNMGKITIILAHVKTALSLVICDLLVIVTFAYRVCWKETFDLDQSCGVFTSVVLTQMPCTTNIGTLLTLEEGTETEGTKAKMEDARVVYVEEGAGTES</sequence>
<dbReference type="AlphaFoldDB" id="A0A9P7EKW7"/>
<feature type="transmembrane region" description="Helical" evidence="1">
    <location>
        <begin position="69"/>
        <end position="93"/>
    </location>
</feature>
<evidence type="ECO:0000313" key="2">
    <source>
        <dbReference type="EMBL" id="KAG1824730.1"/>
    </source>
</evidence>
<reference evidence="2" key="1">
    <citation type="journal article" date="2020" name="New Phytol.">
        <title>Comparative genomics reveals dynamic genome evolution in host specialist ectomycorrhizal fungi.</title>
        <authorList>
            <person name="Lofgren L.A."/>
            <person name="Nguyen N.H."/>
            <person name="Vilgalys R."/>
            <person name="Ruytinx J."/>
            <person name="Liao H.L."/>
            <person name="Branco S."/>
            <person name="Kuo A."/>
            <person name="LaButti K."/>
            <person name="Lipzen A."/>
            <person name="Andreopoulos W."/>
            <person name="Pangilinan J."/>
            <person name="Riley R."/>
            <person name="Hundley H."/>
            <person name="Na H."/>
            <person name="Barry K."/>
            <person name="Grigoriev I.V."/>
            <person name="Stajich J.E."/>
            <person name="Kennedy P.G."/>
        </authorList>
    </citation>
    <scope>NUCLEOTIDE SEQUENCE</scope>
    <source>
        <strain evidence="2">MN1</strain>
    </source>
</reference>
<evidence type="ECO:0000313" key="3">
    <source>
        <dbReference type="Proteomes" id="UP000807769"/>
    </source>
</evidence>
<feature type="transmembrane region" description="Helical" evidence="1">
    <location>
        <begin position="12"/>
        <end position="31"/>
    </location>
</feature>
<evidence type="ECO:0000256" key="1">
    <source>
        <dbReference type="SAM" id="Phobius"/>
    </source>
</evidence>
<organism evidence="2 3">
    <name type="scientific">Suillus subaureus</name>
    <dbReference type="NCBI Taxonomy" id="48587"/>
    <lineage>
        <taxon>Eukaryota</taxon>
        <taxon>Fungi</taxon>
        <taxon>Dikarya</taxon>
        <taxon>Basidiomycota</taxon>
        <taxon>Agaricomycotina</taxon>
        <taxon>Agaricomycetes</taxon>
        <taxon>Agaricomycetidae</taxon>
        <taxon>Boletales</taxon>
        <taxon>Suillineae</taxon>
        <taxon>Suillaceae</taxon>
        <taxon>Suillus</taxon>
    </lineage>
</organism>
<dbReference type="Proteomes" id="UP000807769">
    <property type="component" value="Unassembled WGS sequence"/>
</dbReference>
<gene>
    <name evidence="2" type="ORF">BJ212DRAFT_1423892</name>
</gene>
<feature type="transmembrane region" description="Helical" evidence="1">
    <location>
        <begin position="139"/>
        <end position="162"/>
    </location>
</feature>
<feature type="transmembrane region" description="Helical" evidence="1">
    <location>
        <begin position="174"/>
        <end position="195"/>
    </location>
</feature>
<dbReference type="GeneID" id="64631659"/>
<keyword evidence="1" id="KW-1133">Transmembrane helix</keyword>